<sequence>MIIGPAGQEAVEPAKVAGRTETAPAVAEHEPAENAAPAASRGTASVVGIRGWATGLSGITRPGSRVAGITEPAEPIAAIAGRMAADVAGAARELLAGLVTRPQGQPSPSVYETGRLVALAPWLPGHRERLVYLMTTRRPDGLWGPHEDYALVPTLSATEALLAELVRCVRGAAGAPDPSRDPRLTWDAVAESAWRGLLGLRALLGPLAGPGDARRRLPDLPAIELIVPALVESANRSLRELAELDEAWPAGAGITDKGGTARAGWAPLPLPAGMDTRRLEAIRSAVRAGAPLPEKLLHALEIAGETAFQASGVRLTPAGSVGASPAATAAWLGELGAVDPGHPAQRYLRAAAEPYGGPVPCAAPIAAFERGWVVSWLLRAGVPVTVPGELTASLRDGLGPIGMPAGPGLPADSDTTSVALYALALLGEPCDPGSLLTYRAGAHFCTWQGEDGASTTVNAHVLDAFGEYVAACPQAAPRYREAMAQVAGWLRERQAPDGSWSDRWHASPYYATMSCALALHCFGGAESRPAVWRAVRWALSTQRPDGSWGLWHGTAEETAYAMHLMLLTEGPEPTGPPSPGERVPRRATRRTAAARGYAYLLGANRLRARDTVSARDTGTSPDMPNVRDRPGRTDLPADPPMWHDKDLYLPVAIVRAAVLAALHLAQRDGAVAAEQDAVPQNASPHQP</sequence>
<dbReference type="EMBL" id="BMNT01000017">
    <property type="protein sequence ID" value="GGK88864.1"/>
    <property type="molecule type" value="Genomic_DNA"/>
</dbReference>
<dbReference type="Pfam" id="PF13243">
    <property type="entry name" value="SQHop_cyclase_C"/>
    <property type="match status" value="1"/>
</dbReference>
<dbReference type="SUPFAM" id="SSF48239">
    <property type="entry name" value="Terpenoid cyclases/Protein prenyltransferases"/>
    <property type="match status" value="1"/>
</dbReference>
<dbReference type="Gene3D" id="1.50.10.160">
    <property type="match status" value="1"/>
</dbReference>
<protein>
    <recommendedName>
        <fullName evidence="2">Squalene cyclase C-terminal domain-containing protein</fullName>
    </recommendedName>
</protein>
<evidence type="ECO:0000313" key="4">
    <source>
        <dbReference type="Proteomes" id="UP000645217"/>
    </source>
</evidence>
<dbReference type="Proteomes" id="UP000645217">
    <property type="component" value="Unassembled WGS sequence"/>
</dbReference>
<dbReference type="InterPro" id="IPR050148">
    <property type="entry name" value="Terpene_synthase-like"/>
</dbReference>
<feature type="region of interest" description="Disordered" evidence="1">
    <location>
        <begin position="1"/>
        <end position="40"/>
    </location>
</feature>
<organism evidence="3 4">
    <name type="scientific">Sphaerisporangium melleum</name>
    <dbReference type="NCBI Taxonomy" id="321316"/>
    <lineage>
        <taxon>Bacteria</taxon>
        <taxon>Bacillati</taxon>
        <taxon>Actinomycetota</taxon>
        <taxon>Actinomycetes</taxon>
        <taxon>Streptosporangiales</taxon>
        <taxon>Streptosporangiaceae</taxon>
        <taxon>Sphaerisporangium</taxon>
    </lineage>
</organism>
<reference evidence="3" key="2">
    <citation type="submission" date="2020-09" db="EMBL/GenBank/DDBJ databases">
        <authorList>
            <person name="Sun Q."/>
            <person name="Ohkuma M."/>
        </authorList>
    </citation>
    <scope>NUCLEOTIDE SEQUENCE</scope>
    <source>
        <strain evidence="3">JCM 13064</strain>
    </source>
</reference>
<evidence type="ECO:0000313" key="3">
    <source>
        <dbReference type="EMBL" id="GGK88864.1"/>
    </source>
</evidence>
<name>A0A917R4J8_9ACTN</name>
<dbReference type="InterPro" id="IPR008930">
    <property type="entry name" value="Terpenoid_cyclase/PrenylTrfase"/>
</dbReference>
<evidence type="ECO:0000259" key="2">
    <source>
        <dbReference type="Pfam" id="PF13243"/>
    </source>
</evidence>
<dbReference type="PANTHER" id="PTHR31739">
    <property type="entry name" value="ENT-COPALYL DIPHOSPHATE SYNTHASE, CHLOROPLASTIC"/>
    <property type="match status" value="1"/>
</dbReference>
<proteinExistence type="predicted"/>
<dbReference type="GO" id="GO:0000287">
    <property type="term" value="F:magnesium ion binding"/>
    <property type="evidence" value="ECO:0007669"/>
    <property type="project" value="TreeGrafter"/>
</dbReference>
<dbReference type="InterPro" id="IPR032696">
    <property type="entry name" value="SQ_cyclase_C"/>
</dbReference>
<dbReference type="AlphaFoldDB" id="A0A917R4J8"/>
<keyword evidence="4" id="KW-1185">Reference proteome</keyword>
<dbReference type="RefSeq" id="WP_229691211.1">
    <property type="nucleotide sequence ID" value="NZ_BMNT01000017.1"/>
</dbReference>
<dbReference type="SMR" id="A0A917R4J8"/>
<feature type="domain" description="Squalene cyclase C-terminal" evidence="2">
    <location>
        <begin position="451"/>
        <end position="552"/>
    </location>
</feature>
<comment type="caution">
    <text evidence="3">The sequence shown here is derived from an EMBL/GenBank/DDBJ whole genome shotgun (WGS) entry which is preliminary data.</text>
</comment>
<gene>
    <name evidence="3" type="ORF">GCM10007964_34450</name>
</gene>
<reference evidence="3" key="1">
    <citation type="journal article" date="2014" name="Int. J. Syst. Evol. Microbiol.">
        <title>Complete genome sequence of Corynebacterium casei LMG S-19264T (=DSM 44701T), isolated from a smear-ripened cheese.</title>
        <authorList>
            <consortium name="US DOE Joint Genome Institute (JGI-PGF)"/>
            <person name="Walter F."/>
            <person name="Albersmeier A."/>
            <person name="Kalinowski J."/>
            <person name="Ruckert C."/>
        </authorList>
    </citation>
    <scope>NUCLEOTIDE SEQUENCE</scope>
    <source>
        <strain evidence="3">JCM 13064</strain>
    </source>
</reference>
<feature type="region of interest" description="Disordered" evidence="1">
    <location>
        <begin position="610"/>
        <end position="639"/>
    </location>
</feature>
<dbReference type="Gene3D" id="1.50.10.20">
    <property type="match status" value="1"/>
</dbReference>
<evidence type="ECO:0000256" key="1">
    <source>
        <dbReference type="SAM" id="MobiDB-lite"/>
    </source>
</evidence>
<dbReference type="GO" id="GO:0010333">
    <property type="term" value="F:terpene synthase activity"/>
    <property type="evidence" value="ECO:0007669"/>
    <property type="project" value="InterPro"/>
</dbReference>
<dbReference type="GO" id="GO:0016102">
    <property type="term" value="P:diterpenoid biosynthetic process"/>
    <property type="evidence" value="ECO:0007669"/>
    <property type="project" value="TreeGrafter"/>
</dbReference>
<dbReference type="PANTHER" id="PTHR31739:SF25">
    <property type="entry name" value="(E,E)-GERANYLLINALOOL SYNTHASE"/>
    <property type="match status" value="1"/>
</dbReference>
<accession>A0A917R4J8</accession>